<sequence length="335" mass="34905">MRAPAFWSRPPGSPGPAALALWPLSLVWRLATALRWRLIRAEKAAIPVVCVGNLTAGGAGKTPTTIALAQALAGRGVAVHVVSRGHGGAARGPRRVDPLADAASEVGDEPLLLALWAPTWVSRDRAAGVRAAARAGARLALLDDGFQNPRLRKDLSIVVVDAGAGFGNGRVIPAGPLREPVAAGLARADAAILIGDGAEAARTLGDWPALARLAPLRARLEPLAAAMPLDGADVVAFAGIGRPEKFFRTLRALGARLVATHAFPDHAPYAPRILRRMIEEARAADAMLVTTEKDAARLSAACRSQVLALPVRLSFDNAAAFEALIDRIAALSSQS</sequence>
<evidence type="ECO:0000256" key="1">
    <source>
        <dbReference type="ARBA" id="ARBA00002274"/>
    </source>
</evidence>
<evidence type="ECO:0000256" key="4">
    <source>
        <dbReference type="ARBA" id="ARBA00016436"/>
    </source>
</evidence>
<comment type="pathway">
    <text evidence="2 13">Glycolipid biosynthesis; lipid IV(A) biosynthesis; lipid IV(A) from (3R)-3-hydroxytetradecanoyl-[acyl-carrier-protein] and UDP-N-acetyl-alpha-D-glucosamine: step 6/6.</text>
</comment>
<dbReference type="NCBIfam" id="TIGR00682">
    <property type="entry name" value="lpxK"/>
    <property type="match status" value="1"/>
</dbReference>
<keyword evidence="9 13" id="KW-0418">Kinase</keyword>
<comment type="similarity">
    <text evidence="13">Belongs to the LpxK family.</text>
</comment>
<comment type="function">
    <text evidence="1 13">Transfers the gamma-phosphate of ATP to the 4'-position of a tetraacyldisaccharide 1-phosphate intermediate (termed DS-1-P) to form tetraacyldisaccharide 1,4'-bis-phosphate (lipid IVA).</text>
</comment>
<evidence type="ECO:0000256" key="3">
    <source>
        <dbReference type="ARBA" id="ARBA00012071"/>
    </source>
</evidence>
<reference evidence="14 15" key="1">
    <citation type="submission" date="2016-10" db="EMBL/GenBank/DDBJ databases">
        <authorList>
            <person name="de Groot N.N."/>
        </authorList>
    </citation>
    <scope>NUCLEOTIDE SEQUENCE [LARGE SCALE GENOMIC DNA]</scope>
    <source>
        <strain evidence="14 15">DSM 15345</strain>
    </source>
</reference>
<dbReference type="GO" id="GO:0005886">
    <property type="term" value="C:plasma membrane"/>
    <property type="evidence" value="ECO:0007669"/>
    <property type="project" value="TreeGrafter"/>
</dbReference>
<dbReference type="HAMAP" id="MF_00409">
    <property type="entry name" value="LpxK"/>
    <property type="match status" value="1"/>
</dbReference>
<dbReference type="OrthoDB" id="9766423at2"/>
<dbReference type="InterPro" id="IPR027417">
    <property type="entry name" value="P-loop_NTPase"/>
</dbReference>
<evidence type="ECO:0000313" key="14">
    <source>
        <dbReference type="EMBL" id="SEA08961.1"/>
    </source>
</evidence>
<gene>
    <name evidence="13" type="primary">lpxK</name>
    <name evidence="14" type="ORF">SAMN05444370_10328</name>
</gene>
<dbReference type="AlphaFoldDB" id="A0A1H3YD21"/>
<dbReference type="PANTHER" id="PTHR42724:SF1">
    <property type="entry name" value="TETRAACYLDISACCHARIDE 4'-KINASE, MITOCHONDRIAL-RELATED"/>
    <property type="match status" value="1"/>
</dbReference>
<keyword evidence="8 13" id="KW-0547">Nucleotide-binding</keyword>
<dbReference type="PANTHER" id="PTHR42724">
    <property type="entry name" value="TETRAACYLDISACCHARIDE 4'-KINASE"/>
    <property type="match status" value="1"/>
</dbReference>
<evidence type="ECO:0000256" key="8">
    <source>
        <dbReference type="ARBA" id="ARBA00022741"/>
    </source>
</evidence>
<keyword evidence="15" id="KW-1185">Reference proteome</keyword>
<keyword evidence="5 13" id="KW-0444">Lipid biosynthesis</keyword>
<proteinExistence type="inferred from homology"/>
<evidence type="ECO:0000256" key="9">
    <source>
        <dbReference type="ARBA" id="ARBA00022777"/>
    </source>
</evidence>
<name>A0A1H3YD21_9RHOB</name>
<evidence type="ECO:0000256" key="5">
    <source>
        <dbReference type="ARBA" id="ARBA00022516"/>
    </source>
</evidence>
<dbReference type="InterPro" id="IPR003758">
    <property type="entry name" value="LpxK"/>
</dbReference>
<dbReference type="RefSeq" id="WP_093250121.1">
    <property type="nucleotide sequence ID" value="NZ_FNQM01000003.1"/>
</dbReference>
<keyword evidence="6 13" id="KW-0441">Lipid A biosynthesis</keyword>
<keyword evidence="10 13" id="KW-0067">ATP-binding</keyword>
<dbReference type="GO" id="GO:0009244">
    <property type="term" value="P:lipopolysaccharide core region biosynthetic process"/>
    <property type="evidence" value="ECO:0007669"/>
    <property type="project" value="TreeGrafter"/>
</dbReference>
<keyword evidence="7 13" id="KW-0808">Transferase</keyword>
<dbReference type="UniPathway" id="UPA00359">
    <property type="reaction ID" value="UER00482"/>
</dbReference>
<feature type="binding site" evidence="13">
    <location>
        <begin position="55"/>
        <end position="62"/>
    </location>
    <ligand>
        <name>ATP</name>
        <dbReference type="ChEBI" id="CHEBI:30616"/>
    </ligand>
</feature>
<comment type="catalytic activity">
    <reaction evidence="13">
        <text>a lipid A disaccharide + ATP = a lipid IVA + ADP + H(+)</text>
        <dbReference type="Rhea" id="RHEA:67840"/>
        <dbReference type="ChEBI" id="CHEBI:15378"/>
        <dbReference type="ChEBI" id="CHEBI:30616"/>
        <dbReference type="ChEBI" id="CHEBI:176343"/>
        <dbReference type="ChEBI" id="CHEBI:176425"/>
        <dbReference type="ChEBI" id="CHEBI:456216"/>
        <dbReference type="EC" id="2.7.1.130"/>
    </reaction>
</comment>
<evidence type="ECO:0000256" key="10">
    <source>
        <dbReference type="ARBA" id="ARBA00022840"/>
    </source>
</evidence>
<evidence type="ECO:0000256" key="2">
    <source>
        <dbReference type="ARBA" id="ARBA00004870"/>
    </source>
</evidence>
<dbReference type="Pfam" id="PF02606">
    <property type="entry name" value="LpxK"/>
    <property type="match status" value="1"/>
</dbReference>
<evidence type="ECO:0000256" key="13">
    <source>
        <dbReference type="HAMAP-Rule" id="MF_00409"/>
    </source>
</evidence>
<dbReference type="GO" id="GO:0009029">
    <property type="term" value="F:lipid-A 4'-kinase activity"/>
    <property type="evidence" value="ECO:0007669"/>
    <property type="project" value="UniProtKB-UniRule"/>
</dbReference>
<evidence type="ECO:0000256" key="6">
    <source>
        <dbReference type="ARBA" id="ARBA00022556"/>
    </source>
</evidence>
<dbReference type="EC" id="2.7.1.130" evidence="3 13"/>
<evidence type="ECO:0000313" key="15">
    <source>
        <dbReference type="Proteomes" id="UP000198703"/>
    </source>
</evidence>
<keyword evidence="11 13" id="KW-0443">Lipid metabolism</keyword>
<dbReference type="SUPFAM" id="SSF52540">
    <property type="entry name" value="P-loop containing nucleoside triphosphate hydrolases"/>
    <property type="match status" value="1"/>
</dbReference>
<evidence type="ECO:0000256" key="12">
    <source>
        <dbReference type="ARBA" id="ARBA00029757"/>
    </source>
</evidence>
<accession>A0A1H3YD21</accession>
<dbReference type="STRING" id="89524.SAMN05444370_10328"/>
<dbReference type="GO" id="GO:0009245">
    <property type="term" value="P:lipid A biosynthetic process"/>
    <property type="evidence" value="ECO:0007669"/>
    <property type="project" value="UniProtKB-UniRule"/>
</dbReference>
<evidence type="ECO:0000256" key="7">
    <source>
        <dbReference type="ARBA" id="ARBA00022679"/>
    </source>
</evidence>
<dbReference type="GO" id="GO:0005524">
    <property type="term" value="F:ATP binding"/>
    <property type="evidence" value="ECO:0007669"/>
    <property type="project" value="UniProtKB-UniRule"/>
</dbReference>
<protein>
    <recommendedName>
        <fullName evidence="4 13">Tetraacyldisaccharide 4'-kinase</fullName>
        <ecNumber evidence="3 13">2.7.1.130</ecNumber>
    </recommendedName>
    <alternativeName>
        <fullName evidence="12 13">Lipid A 4'-kinase</fullName>
    </alternativeName>
</protein>
<evidence type="ECO:0000256" key="11">
    <source>
        <dbReference type="ARBA" id="ARBA00023098"/>
    </source>
</evidence>
<dbReference type="EMBL" id="FNQM01000003">
    <property type="protein sequence ID" value="SEA08961.1"/>
    <property type="molecule type" value="Genomic_DNA"/>
</dbReference>
<organism evidence="14 15">
    <name type="scientific">Rubrimonas cliftonensis</name>
    <dbReference type="NCBI Taxonomy" id="89524"/>
    <lineage>
        <taxon>Bacteria</taxon>
        <taxon>Pseudomonadati</taxon>
        <taxon>Pseudomonadota</taxon>
        <taxon>Alphaproteobacteria</taxon>
        <taxon>Rhodobacterales</taxon>
        <taxon>Paracoccaceae</taxon>
        <taxon>Rubrimonas</taxon>
    </lineage>
</organism>
<dbReference type="Proteomes" id="UP000198703">
    <property type="component" value="Unassembled WGS sequence"/>
</dbReference>